<proteinExistence type="predicted"/>
<reference evidence="4 5" key="1">
    <citation type="submission" date="2017-05" db="EMBL/GenBank/DDBJ databases">
        <authorList>
            <person name="Varghese N."/>
            <person name="Submissions S."/>
        </authorList>
    </citation>
    <scope>NUCLEOTIDE SEQUENCE [LARGE SCALE GENOMIC DNA]</scope>
    <source>
        <strain evidence="4 5">DSM 21342</strain>
    </source>
</reference>
<dbReference type="EMBL" id="FXSZ01000009">
    <property type="protein sequence ID" value="SMO75693.1"/>
    <property type="molecule type" value="Genomic_DNA"/>
</dbReference>
<feature type="domain" description="HYR" evidence="2">
    <location>
        <begin position="580"/>
        <end position="664"/>
    </location>
</feature>
<dbReference type="PANTHER" id="PTHR24273:SF32">
    <property type="entry name" value="HYALIN"/>
    <property type="match status" value="1"/>
</dbReference>
<sequence>MKAKCLSFSSLHLNSICFRKDKIDRLLLGMFFVLLLMNVTSVKAQVIDVHLENSPDATWTYVTTSRSSDFCSQGKTECIKFKLYLNPDVGGVSFKVAKGAASVGSADYKVDCGASKALGELSCVTPHTDGTPTEIVFCKPGNDEYTYTITSVKKPAVPKDIDVRVDCSGQIDFGAVQTGTILTINSTDPGTPGLYNNRLSSTNVTSRYIYYTTTSNIPETITYQVTGTIKDGCGNVLPVSGSFKVNSFPALTSVVTANSASLCGGSSVTLQANATGGKPPYIYQWQKDGVDISGATGSSYSTTIAGLYTVVVKDQITACGSIISSPPFTVSQNPKPTATISGGTIICPGSSTPLNIALTGTGPWSVTYTDGITPVTVNGINSSPYQFSVSPASSKTYTISNVSDSKCNDVGTGSATVTVDDVTPPTANCKNIAIQLDASGAASITAAMIDNGSNDNCSSVTLSASKTSFDCTNIGANNVTLTVTDAKGNKSTCTAVVTVEDTQKPTIMATAPVTVPADAGACSAVIALMAPTTGDNCGVASVTNNAPASGRFLVGITTVTWTVTDNSGNRETATQAVTVNDTEKPVLAAPAAVTQSADAGACTAVIALTAPSATDNCGIAARGVTSSGIPAGNAFPVGSTTVTWSVTDIHGNTSTQTQEVTVNDTEKPVLAAPAAVTQSADAGACTAVIA</sequence>
<dbReference type="Proteomes" id="UP000315971">
    <property type="component" value="Unassembled WGS sequence"/>
</dbReference>
<dbReference type="PROSITE" id="PS50825">
    <property type="entry name" value="HYR"/>
    <property type="match status" value="2"/>
</dbReference>
<feature type="non-terminal residue" evidence="4">
    <location>
        <position position="690"/>
    </location>
</feature>
<dbReference type="RefSeq" id="WP_142604409.1">
    <property type="nucleotide sequence ID" value="NZ_FXSZ01000009.1"/>
</dbReference>
<dbReference type="Gene3D" id="2.60.40.10">
    <property type="entry name" value="Immunoglobulins"/>
    <property type="match status" value="3"/>
</dbReference>
<feature type="domain" description="Ig-like" evidence="3">
    <location>
        <begin position="249"/>
        <end position="331"/>
    </location>
</feature>
<protein>
    <submittedName>
        <fullName evidence="4">HYR domain-containing protein</fullName>
    </submittedName>
</protein>
<name>A0A521DVE8_9SPHI</name>
<dbReference type="Pfam" id="PF02494">
    <property type="entry name" value="HYR"/>
    <property type="match status" value="2"/>
</dbReference>
<dbReference type="OrthoDB" id="1110382at2"/>
<keyword evidence="5" id="KW-1185">Reference proteome</keyword>
<evidence type="ECO:0000313" key="5">
    <source>
        <dbReference type="Proteomes" id="UP000315971"/>
    </source>
</evidence>
<dbReference type="InterPro" id="IPR007110">
    <property type="entry name" value="Ig-like_dom"/>
</dbReference>
<dbReference type="InterPro" id="IPR013783">
    <property type="entry name" value="Ig-like_fold"/>
</dbReference>
<organism evidence="4 5">
    <name type="scientific">Solitalea koreensis</name>
    <dbReference type="NCBI Taxonomy" id="543615"/>
    <lineage>
        <taxon>Bacteria</taxon>
        <taxon>Pseudomonadati</taxon>
        <taxon>Bacteroidota</taxon>
        <taxon>Sphingobacteriia</taxon>
        <taxon>Sphingobacteriales</taxon>
        <taxon>Sphingobacteriaceae</taxon>
        <taxon>Solitalea</taxon>
    </lineage>
</organism>
<evidence type="ECO:0000259" key="3">
    <source>
        <dbReference type="PROSITE" id="PS50835"/>
    </source>
</evidence>
<keyword evidence="1" id="KW-0677">Repeat</keyword>
<accession>A0A521DVE8</accession>
<feature type="domain" description="HYR" evidence="2">
    <location>
        <begin position="419"/>
        <end position="501"/>
    </location>
</feature>
<dbReference type="PANTHER" id="PTHR24273">
    <property type="entry name" value="FI04643P-RELATED"/>
    <property type="match status" value="1"/>
</dbReference>
<dbReference type="InterPro" id="IPR003410">
    <property type="entry name" value="HYR_dom"/>
</dbReference>
<dbReference type="AlphaFoldDB" id="A0A521DVE8"/>
<gene>
    <name evidence="4" type="ORF">SAMN06265350_1091</name>
</gene>
<evidence type="ECO:0000256" key="1">
    <source>
        <dbReference type="ARBA" id="ARBA00022737"/>
    </source>
</evidence>
<evidence type="ECO:0000259" key="2">
    <source>
        <dbReference type="PROSITE" id="PS50825"/>
    </source>
</evidence>
<evidence type="ECO:0000313" key="4">
    <source>
        <dbReference type="EMBL" id="SMO75693.1"/>
    </source>
</evidence>
<dbReference type="PROSITE" id="PS50835">
    <property type="entry name" value="IG_LIKE"/>
    <property type="match status" value="1"/>
</dbReference>